<feature type="domain" description="Flagellar assembly protein FliH/Type III secretion system HrpE" evidence="8">
    <location>
        <begin position="100"/>
        <end position="220"/>
    </location>
</feature>
<feature type="region of interest" description="Disordered" evidence="7">
    <location>
        <begin position="253"/>
        <end position="307"/>
    </location>
</feature>
<reference evidence="9 10" key="1">
    <citation type="submission" date="2019-03" db="EMBL/GenBank/DDBJ databases">
        <title>Lake Tanganyika Metagenome-Assembled Genomes (MAGs).</title>
        <authorList>
            <person name="Tran P."/>
        </authorList>
    </citation>
    <scope>NUCLEOTIDE SEQUENCE [LARGE SCALE GENOMIC DNA]</scope>
    <source>
        <strain evidence="9">K_DeepCast_65m_m2_236</strain>
    </source>
</reference>
<feature type="compositionally biased region" description="Low complexity" evidence="7">
    <location>
        <begin position="284"/>
        <end position="299"/>
    </location>
</feature>
<dbReference type="InterPro" id="IPR051472">
    <property type="entry name" value="T3SS_Stator/FliH"/>
</dbReference>
<comment type="caution">
    <text evidence="9">The sequence shown here is derived from an EMBL/GenBank/DDBJ whole genome shotgun (WGS) entry which is preliminary data.</text>
</comment>
<protein>
    <recommendedName>
        <fullName evidence="8">Flagellar assembly protein FliH/Type III secretion system HrpE domain-containing protein</fullName>
    </recommendedName>
</protein>
<dbReference type="PANTHER" id="PTHR34982:SF1">
    <property type="entry name" value="FLAGELLAR ASSEMBLY PROTEIN FLIH"/>
    <property type="match status" value="1"/>
</dbReference>
<dbReference type="Proteomes" id="UP000703893">
    <property type="component" value="Unassembled WGS sequence"/>
</dbReference>
<gene>
    <name evidence="9" type="ORF">FJZ00_03040</name>
</gene>
<dbReference type="InterPro" id="IPR018035">
    <property type="entry name" value="Flagellar_FliH/T3SS_HrpE"/>
</dbReference>
<evidence type="ECO:0000256" key="5">
    <source>
        <dbReference type="ARBA" id="ARBA00022927"/>
    </source>
</evidence>
<comment type="similarity">
    <text evidence="2">Belongs to the FliH family.</text>
</comment>
<evidence type="ECO:0000256" key="1">
    <source>
        <dbReference type="ARBA" id="ARBA00003041"/>
    </source>
</evidence>
<evidence type="ECO:0000256" key="2">
    <source>
        <dbReference type="ARBA" id="ARBA00006602"/>
    </source>
</evidence>
<evidence type="ECO:0000256" key="4">
    <source>
        <dbReference type="ARBA" id="ARBA00022795"/>
    </source>
</evidence>
<keyword evidence="6" id="KW-1006">Bacterial flagellum protein export</keyword>
<organism evidence="9 10">
    <name type="scientific">Candidatus Tanganyikabacteria bacterium</name>
    <dbReference type="NCBI Taxonomy" id="2961651"/>
    <lineage>
        <taxon>Bacteria</taxon>
        <taxon>Bacillati</taxon>
        <taxon>Candidatus Sericytochromatia</taxon>
        <taxon>Candidatus Tanganyikabacteria</taxon>
    </lineage>
</organism>
<evidence type="ECO:0000256" key="7">
    <source>
        <dbReference type="SAM" id="MobiDB-lite"/>
    </source>
</evidence>
<dbReference type="GO" id="GO:0044781">
    <property type="term" value="P:bacterial-type flagellum organization"/>
    <property type="evidence" value="ECO:0007669"/>
    <property type="project" value="UniProtKB-KW"/>
</dbReference>
<sequence>MSGNPEKPKLPAVIKAGQIIRGGTMLDTVQEIKPPPPVYPEGFIPPDEAHRMAQQILAEAAESAQRLQQQAQEMGYNDGYQAGFQAGQQAAIDAWTGLLNAFRAQIEGILAQRQNILNAAEPDIIRLVLMATAKIVQRESRHPDLVQHVVARTLPRASDGTVVRIRVSPADHAKLLSLPGAETGMASYDLVPDPNIGAGGCFIECHLCSIDATFRTLFEEVAREIMRIEPERDAIIAQAIEDLRQPRALEARVPQEAGGTPAVPDAPNATREIASPGSAETLSPGNAGVPPAPGAAQDPPDFELPPP</sequence>
<keyword evidence="5" id="KW-0653">Protein transport</keyword>
<proteinExistence type="inferred from homology"/>
<evidence type="ECO:0000259" key="8">
    <source>
        <dbReference type="Pfam" id="PF02108"/>
    </source>
</evidence>
<keyword evidence="4" id="KW-1005">Bacterial flagellum biogenesis</keyword>
<dbReference type="Pfam" id="PF02108">
    <property type="entry name" value="FliH"/>
    <property type="match status" value="1"/>
</dbReference>
<dbReference type="GO" id="GO:0015031">
    <property type="term" value="P:protein transport"/>
    <property type="evidence" value="ECO:0007669"/>
    <property type="project" value="UniProtKB-KW"/>
</dbReference>
<evidence type="ECO:0000256" key="6">
    <source>
        <dbReference type="ARBA" id="ARBA00023225"/>
    </source>
</evidence>
<dbReference type="GO" id="GO:0005829">
    <property type="term" value="C:cytosol"/>
    <property type="evidence" value="ECO:0007669"/>
    <property type="project" value="TreeGrafter"/>
</dbReference>
<dbReference type="PANTHER" id="PTHR34982">
    <property type="entry name" value="YOP PROTEINS TRANSLOCATION PROTEIN L"/>
    <property type="match status" value="1"/>
</dbReference>
<evidence type="ECO:0000313" key="9">
    <source>
        <dbReference type="EMBL" id="MBM3274103.1"/>
    </source>
</evidence>
<evidence type="ECO:0000256" key="3">
    <source>
        <dbReference type="ARBA" id="ARBA00022448"/>
    </source>
</evidence>
<name>A0A937X1B5_9BACT</name>
<evidence type="ECO:0000313" key="10">
    <source>
        <dbReference type="Proteomes" id="UP000703893"/>
    </source>
</evidence>
<accession>A0A937X1B5</accession>
<comment type="function">
    <text evidence="1">Needed for flagellar regrowth and assembly.</text>
</comment>
<dbReference type="AlphaFoldDB" id="A0A937X1B5"/>
<keyword evidence="3" id="KW-0813">Transport</keyword>
<dbReference type="EMBL" id="VGJX01000121">
    <property type="protein sequence ID" value="MBM3274103.1"/>
    <property type="molecule type" value="Genomic_DNA"/>
</dbReference>